<evidence type="ECO:0000256" key="1">
    <source>
        <dbReference type="SAM" id="Phobius"/>
    </source>
</evidence>
<sequence length="200" mass="20903">MSRRRRRLRRSGADGDSDEDRAQIVLVAAAVVAVAFLSMTIAYAQLGYDADRTSAGAGAVEVASVEQIERDLAASFRAAVRDRARDAGDGVGPDGTARRERAVAERIRAVVAEDADRLEAAHAEESRSLAVTFDDATATSWAETNCPGGSGREFGPCGSVGGVVVQERAGEVTVVAAAFRIRIVSPAESTTAAVVVRVIS</sequence>
<dbReference type="AlphaFoldDB" id="A0ABD6DTN5"/>
<gene>
    <name evidence="2" type="ORF">ACFSAS_02005</name>
</gene>
<dbReference type="Proteomes" id="UP001597092">
    <property type="component" value="Unassembled WGS sequence"/>
</dbReference>
<evidence type="ECO:0000313" key="3">
    <source>
        <dbReference type="Proteomes" id="UP001597092"/>
    </source>
</evidence>
<reference evidence="2 3" key="1">
    <citation type="journal article" date="2019" name="Int. J. Syst. Evol. Microbiol.">
        <title>The Global Catalogue of Microorganisms (GCM) 10K type strain sequencing project: providing services to taxonomists for standard genome sequencing and annotation.</title>
        <authorList>
            <consortium name="The Broad Institute Genomics Platform"/>
            <consortium name="The Broad Institute Genome Sequencing Center for Infectious Disease"/>
            <person name="Wu L."/>
            <person name="Ma J."/>
        </authorList>
    </citation>
    <scope>NUCLEOTIDE SEQUENCE [LARGE SCALE GENOMIC DNA]</scope>
    <source>
        <strain evidence="2 3">CGMCC 1.10387</strain>
    </source>
</reference>
<comment type="caution">
    <text evidence="2">The sequence shown here is derived from an EMBL/GenBank/DDBJ whole genome shotgun (WGS) entry which is preliminary data.</text>
</comment>
<keyword evidence="3" id="KW-1185">Reference proteome</keyword>
<dbReference type="RefSeq" id="WP_256308132.1">
    <property type="nucleotide sequence ID" value="NZ_JANHAW010000002.1"/>
</dbReference>
<dbReference type="EMBL" id="JBHUDP010000001">
    <property type="protein sequence ID" value="MFD1684380.1"/>
    <property type="molecule type" value="Genomic_DNA"/>
</dbReference>
<keyword evidence="1" id="KW-0472">Membrane</keyword>
<evidence type="ECO:0000313" key="2">
    <source>
        <dbReference type="EMBL" id="MFD1684380.1"/>
    </source>
</evidence>
<dbReference type="Pfam" id="PF23922">
    <property type="entry name" value="DUF7261"/>
    <property type="match status" value="1"/>
</dbReference>
<proteinExistence type="predicted"/>
<feature type="transmembrane region" description="Helical" evidence="1">
    <location>
        <begin position="21"/>
        <end position="44"/>
    </location>
</feature>
<keyword evidence="1" id="KW-0812">Transmembrane</keyword>
<name>A0ABD6DTN5_9EURY</name>
<organism evidence="2 3">
    <name type="scientific">Halobellus litoreus</name>
    <dbReference type="NCBI Taxonomy" id="755310"/>
    <lineage>
        <taxon>Archaea</taxon>
        <taxon>Methanobacteriati</taxon>
        <taxon>Methanobacteriota</taxon>
        <taxon>Stenosarchaea group</taxon>
        <taxon>Halobacteria</taxon>
        <taxon>Halobacteriales</taxon>
        <taxon>Haloferacaceae</taxon>
        <taxon>Halobellus</taxon>
    </lineage>
</organism>
<keyword evidence="1" id="KW-1133">Transmembrane helix</keyword>
<accession>A0ABD6DTN5</accession>
<dbReference type="InterPro" id="IPR055685">
    <property type="entry name" value="DUF7261"/>
</dbReference>
<protein>
    <submittedName>
        <fullName evidence="2">Uncharacterized protein</fullName>
    </submittedName>
</protein>